<dbReference type="PANTHER" id="PTHR11616:SF306">
    <property type="entry name" value="TRANSPORTER"/>
    <property type="match status" value="1"/>
</dbReference>
<dbReference type="Proteomes" id="UP000694402">
    <property type="component" value="Unassembled WGS sequence"/>
</dbReference>
<keyword evidence="5 9" id="KW-0472">Membrane</keyword>
<dbReference type="PROSITE" id="PS00754">
    <property type="entry name" value="NA_NEUROTRAN_SYMP_2"/>
    <property type="match status" value="1"/>
</dbReference>
<evidence type="ECO:0000256" key="8">
    <source>
        <dbReference type="RuleBase" id="RU003732"/>
    </source>
</evidence>
<protein>
    <recommendedName>
        <fullName evidence="8">Transporter</fullName>
    </recommendedName>
</protein>
<dbReference type="PANTHER" id="PTHR11616">
    <property type="entry name" value="SODIUM/CHLORIDE DEPENDENT TRANSPORTER"/>
    <property type="match status" value="1"/>
</dbReference>
<evidence type="ECO:0000256" key="4">
    <source>
        <dbReference type="ARBA" id="ARBA00022989"/>
    </source>
</evidence>
<sequence length="605" mass="67803">MWNYLNGTAGKLWEICILPYSSSFALNPTLEMELDQGKMDQEPGRPTWNRQIEFTLAGIGCAVGLGNIWRFPYLCYRSGGGAFLVPYLLMLLVMGIPLLYMELILGQYMRRGPVHALAKACPLLKGVGLATVAISFIMCTYYNIIITWGLYYLFSSFQSPLPWQSCNNTWNTPNCTDHINPNTSSHSSTASQQFFNYRMLERTGGVEESGVLRWELFLLLLLAWILLYFCIFKGVKSTGKVVYFTALFPYVILLALLINNVQLPGAMEGIRFFIVPNWEKLLELEVWVNAAAQIFNSIGIGFGSLMAMSSYNNFNNNILKDTLAISITNSLTSILAGFVIFSAFGYMSHLQNIPVSELAVDGPGLVFVVYPQAFATMSVAPLWAILFFFMLLCLGLDSQFAMVEVMATSLMDGFGGPLMKFLRHKEMLVLAVCSTAFLLGIPHVMQVGIYVFQLMDHYTAIVSLMFLAFFEVLAICGLYGVRRLSANLKEMTGNRPNIFFRVCICIIPLSPMVQQIILVFTIIQFKPARYEDYVYPPWAQGIGWVIAMASIIWIPLGALHTLWVLPGSFTEVLDRVGQYPDFNIFIPSFSHPRTYGIASLVHLGA</sequence>
<reference evidence="10" key="2">
    <citation type="submission" date="2025-09" db="UniProtKB">
        <authorList>
            <consortium name="Ensembl"/>
        </authorList>
    </citation>
    <scope>IDENTIFICATION</scope>
</reference>
<dbReference type="InterPro" id="IPR000175">
    <property type="entry name" value="Na/ntran_symport"/>
</dbReference>
<evidence type="ECO:0000256" key="2">
    <source>
        <dbReference type="ARBA" id="ARBA00022448"/>
    </source>
</evidence>
<evidence type="ECO:0000256" key="7">
    <source>
        <dbReference type="PIRSR" id="PIRSR600175-2"/>
    </source>
</evidence>
<feature type="transmembrane region" description="Helical" evidence="9">
    <location>
        <begin position="286"/>
        <end position="311"/>
    </location>
</feature>
<dbReference type="PROSITE" id="PS00610">
    <property type="entry name" value="NA_NEUROTRAN_SYMP_1"/>
    <property type="match status" value="1"/>
</dbReference>
<dbReference type="AlphaFoldDB" id="A0A8C8IBD8"/>
<feature type="transmembrane region" description="Helical" evidence="9">
    <location>
        <begin position="428"/>
        <end position="452"/>
    </location>
</feature>
<keyword evidence="2 8" id="KW-0813">Transport</keyword>
<feature type="transmembrane region" description="Helical" evidence="9">
    <location>
        <begin position="54"/>
        <end position="72"/>
    </location>
</feature>
<feature type="transmembrane region" description="Helical" evidence="9">
    <location>
        <begin position="211"/>
        <end position="229"/>
    </location>
</feature>
<dbReference type="GO" id="GO:0046872">
    <property type="term" value="F:metal ion binding"/>
    <property type="evidence" value="ECO:0007669"/>
    <property type="project" value="UniProtKB-KW"/>
</dbReference>
<feature type="transmembrane region" description="Helical" evidence="9">
    <location>
        <begin position="241"/>
        <end position="258"/>
    </location>
</feature>
<feature type="disulfide bond" evidence="7">
    <location>
        <begin position="166"/>
        <end position="175"/>
    </location>
</feature>
<dbReference type="GO" id="GO:0005886">
    <property type="term" value="C:plasma membrane"/>
    <property type="evidence" value="ECO:0007669"/>
    <property type="project" value="TreeGrafter"/>
</dbReference>
<feature type="binding site" evidence="6">
    <location>
        <position position="67"/>
    </location>
    <ligand>
        <name>Na(+)</name>
        <dbReference type="ChEBI" id="CHEBI:29101"/>
        <label>1</label>
    </ligand>
</feature>
<comment type="subcellular location">
    <subcellularLocation>
        <location evidence="1">Membrane</location>
        <topology evidence="1">Multi-pass membrane protein</topology>
    </subcellularLocation>
</comment>
<dbReference type="Ensembl" id="ENSOTST00005083819.2">
    <property type="protein sequence ID" value="ENSOTSP00005077351.1"/>
    <property type="gene ID" value="ENSOTSG00005036453.2"/>
</dbReference>
<feature type="binding site" evidence="6">
    <location>
        <position position="63"/>
    </location>
    <ligand>
        <name>Na(+)</name>
        <dbReference type="ChEBI" id="CHEBI:29101"/>
        <label>1</label>
    </ligand>
</feature>
<feature type="binding site" evidence="6">
    <location>
        <position position="394"/>
    </location>
    <ligand>
        <name>Na(+)</name>
        <dbReference type="ChEBI" id="CHEBI:29101"/>
        <label>1</label>
    </ligand>
</feature>
<name>A0A8C8IBD8_ONCTS</name>
<evidence type="ECO:0000256" key="3">
    <source>
        <dbReference type="ARBA" id="ARBA00022692"/>
    </source>
</evidence>
<gene>
    <name evidence="10" type="primary">si:ch211-283g2.1</name>
</gene>
<keyword evidence="4 9" id="KW-1133">Transmembrane helix</keyword>
<dbReference type="GO" id="GO:0089718">
    <property type="term" value="P:amino acid import across plasma membrane"/>
    <property type="evidence" value="ECO:0007669"/>
    <property type="project" value="TreeGrafter"/>
</dbReference>
<feature type="binding site" evidence="6">
    <location>
        <position position="62"/>
    </location>
    <ligand>
        <name>Na(+)</name>
        <dbReference type="ChEBI" id="CHEBI:29101"/>
        <label>1</label>
    </ligand>
</feature>
<dbReference type="InterPro" id="IPR037272">
    <property type="entry name" value="SNS_sf"/>
</dbReference>
<dbReference type="PROSITE" id="PS50267">
    <property type="entry name" value="NA_NEUROTRAN_SYMP_3"/>
    <property type="match status" value="1"/>
</dbReference>
<feature type="transmembrane region" description="Helical" evidence="9">
    <location>
        <begin position="543"/>
        <end position="565"/>
    </location>
</feature>
<feature type="transmembrane region" description="Helical" evidence="9">
    <location>
        <begin position="458"/>
        <end position="481"/>
    </location>
</feature>
<comment type="similarity">
    <text evidence="8">Belongs to the sodium:neurotransmitter symporter (SNF) (TC 2.A.22) family.</text>
</comment>
<dbReference type="NCBIfam" id="NF037979">
    <property type="entry name" value="Na_transp"/>
    <property type="match status" value="1"/>
</dbReference>
<feature type="transmembrane region" description="Helical" evidence="9">
    <location>
        <begin position="323"/>
        <end position="347"/>
    </location>
</feature>
<dbReference type="GeneTree" id="ENSGT00940000166243"/>
<feature type="binding site" evidence="6">
    <location>
        <position position="60"/>
    </location>
    <ligand>
        <name>Na(+)</name>
        <dbReference type="ChEBI" id="CHEBI:29101"/>
        <label>1</label>
    </ligand>
</feature>
<keyword evidence="6" id="KW-0479">Metal-binding</keyword>
<proteinExistence type="inferred from homology"/>
<organism evidence="10 11">
    <name type="scientific">Oncorhynchus tshawytscha</name>
    <name type="common">Chinook salmon</name>
    <name type="synonym">Salmo tshawytscha</name>
    <dbReference type="NCBI Taxonomy" id="74940"/>
    <lineage>
        <taxon>Eukaryota</taxon>
        <taxon>Metazoa</taxon>
        <taxon>Chordata</taxon>
        <taxon>Craniata</taxon>
        <taxon>Vertebrata</taxon>
        <taxon>Euteleostomi</taxon>
        <taxon>Actinopterygii</taxon>
        <taxon>Neopterygii</taxon>
        <taxon>Teleostei</taxon>
        <taxon>Protacanthopterygii</taxon>
        <taxon>Salmoniformes</taxon>
        <taxon>Salmonidae</taxon>
        <taxon>Salmoninae</taxon>
        <taxon>Oncorhynchus</taxon>
    </lineage>
</organism>
<feature type="binding site" evidence="6">
    <location>
        <position position="329"/>
    </location>
    <ligand>
        <name>Na(+)</name>
        <dbReference type="ChEBI" id="CHEBI:29101"/>
        <label>1</label>
    </ligand>
</feature>
<dbReference type="GO" id="GO:0005283">
    <property type="term" value="F:amino acid:sodium symporter activity"/>
    <property type="evidence" value="ECO:0007669"/>
    <property type="project" value="TreeGrafter"/>
</dbReference>
<feature type="transmembrane region" description="Helical" evidence="9">
    <location>
        <begin position="502"/>
        <end position="523"/>
    </location>
</feature>
<feature type="transmembrane region" description="Helical" evidence="9">
    <location>
        <begin position="84"/>
        <end position="105"/>
    </location>
</feature>
<keyword evidence="11" id="KW-1185">Reference proteome</keyword>
<dbReference type="SUPFAM" id="SSF161070">
    <property type="entry name" value="SNF-like"/>
    <property type="match status" value="1"/>
</dbReference>
<reference evidence="10" key="1">
    <citation type="submission" date="2025-08" db="UniProtKB">
        <authorList>
            <consortium name="Ensembl"/>
        </authorList>
    </citation>
    <scope>IDENTIFICATION</scope>
</reference>
<feature type="binding site" evidence="6">
    <location>
        <position position="297"/>
    </location>
    <ligand>
        <name>Na(+)</name>
        <dbReference type="ChEBI" id="CHEBI:29101"/>
        <label>1</label>
    </ligand>
</feature>
<feature type="transmembrane region" description="Helical" evidence="9">
    <location>
        <begin position="126"/>
        <end position="154"/>
    </location>
</feature>
<keyword evidence="8" id="KW-0769">Symport</keyword>
<evidence type="ECO:0000256" key="1">
    <source>
        <dbReference type="ARBA" id="ARBA00004141"/>
    </source>
</evidence>
<evidence type="ECO:0000256" key="9">
    <source>
        <dbReference type="SAM" id="Phobius"/>
    </source>
</evidence>
<evidence type="ECO:0000313" key="11">
    <source>
        <dbReference type="Proteomes" id="UP000694402"/>
    </source>
</evidence>
<feature type="transmembrane region" description="Helical" evidence="9">
    <location>
        <begin position="367"/>
        <end position="396"/>
    </location>
</feature>
<evidence type="ECO:0000256" key="5">
    <source>
        <dbReference type="ARBA" id="ARBA00023136"/>
    </source>
</evidence>
<evidence type="ECO:0000256" key="6">
    <source>
        <dbReference type="PIRSR" id="PIRSR600175-1"/>
    </source>
</evidence>
<accession>A0A8C8IBD8</accession>
<keyword evidence="6" id="KW-0915">Sodium</keyword>
<keyword evidence="3 8" id="KW-0812">Transmembrane</keyword>
<keyword evidence="7" id="KW-1015">Disulfide bond</keyword>
<evidence type="ECO:0000313" key="10">
    <source>
        <dbReference type="Ensembl" id="ENSOTSP00005077351.1"/>
    </source>
</evidence>
<feature type="binding site" evidence="6">
    <location>
        <position position="398"/>
    </location>
    <ligand>
        <name>Na(+)</name>
        <dbReference type="ChEBI" id="CHEBI:29101"/>
        <label>1</label>
    </ligand>
</feature>
<dbReference type="Pfam" id="PF00209">
    <property type="entry name" value="SNF"/>
    <property type="match status" value="1"/>
</dbReference>
<dbReference type="PRINTS" id="PR00176">
    <property type="entry name" value="NANEUSMPORT"/>
</dbReference>
<feature type="binding site" evidence="6">
    <location>
        <position position="397"/>
    </location>
    <ligand>
        <name>Na(+)</name>
        <dbReference type="ChEBI" id="CHEBI:29101"/>
        <label>1</label>
    </ligand>
</feature>